<dbReference type="Proteomes" id="UP000001548">
    <property type="component" value="Unassembled WGS sequence"/>
</dbReference>
<dbReference type="OMA" id="LHERVCY"/>
<accession>A8BLY6</accession>
<name>A8BLY6_GIAIC</name>
<dbReference type="Gene3D" id="3.40.50.300">
    <property type="entry name" value="P-loop containing nucleotide triphosphate hydrolases"/>
    <property type="match status" value="1"/>
</dbReference>
<evidence type="ECO:0000313" key="2">
    <source>
        <dbReference type="Proteomes" id="UP000001548"/>
    </source>
</evidence>
<comment type="caution">
    <text evidence="1">The sequence shown here is derived from an EMBL/GenBank/DDBJ whole genome shotgun (WGS) entry which is preliminary data.</text>
</comment>
<dbReference type="VEuPathDB" id="GiardiaDB:GL50803_7663"/>
<reference evidence="1 2" key="1">
    <citation type="journal article" date="2007" name="Science">
        <title>Genomic minimalism in the early diverging intestinal parasite Giardia lamblia.</title>
        <authorList>
            <person name="Morrison H.G."/>
            <person name="McArthur A.G."/>
            <person name="Gillin F.D."/>
            <person name="Aley S.B."/>
            <person name="Adam R.D."/>
            <person name="Olsen G.J."/>
            <person name="Best A.A."/>
            <person name="Cande W.Z."/>
            <person name="Chen F."/>
            <person name="Cipriano M.J."/>
            <person name="Davids B.J."/>
            <person name="Dawson S.C."/>
            <person name="Elmendorf H.G."/>
            <person name="Hehl A.B."/>
            <person name="Holder M.E."/>
            <person name="Huse S.M."/>
            <person name="Kim U.U."/>
            <person name="Lasek-Nesselquist E."/>
            <person name="Manning G."/>
            <person name="Nigam A."/>
            <person name="Nixon J.E."/>
            <person name="Palm D."/>
            <person name="Passamaneck N.E."/>
            <person name="Prabhu A."/>
            <person name="Reich C.I."/>
            <person name="Reiner D.S."/>
            <person name="Samuelson J."/>
            <person name="Svard S.G."/>
            <person name="Sogin M.L."/>
        </authorList>
    </citation>
    <scope>NUCLEOTIDE SEQUENCE [LARGE SCALE GENOMIC DNA]</scope>
    <source>
        <strain evidence="1 2">WB C6</strain>
    </source>
</reference>
<dbReference type="GO" id="GO:0005634">
    <property type="term" value="C:nucleus"/>
    <property type="evidence" value="ECO:0000318"/>
    <property type="project" value="GO_Central"/>
</dbReference>
<protein>
    <submittedName>
        <fullName evidence="1">Uncharacterized protein</fullName>
    </submittedName>
</protein>
<sequence>MAHNSMKLLPGDSLFAETPQGEILTVNVFSGLLETPGCIVPLRRPLKLTHSSALLFSSSNNTRVNVTSAQKQKDPWTWTAPYPCAELKALFQHIMSVAHTGLVPWVGIVGPQSSGRKTILYTLAGWLTRAGVTTIVADYDPAGTAVGYPGTISAAHFLVGEEPGSMLCTWGVCSFCDSRKAPNYLTTTIQDRIFSLLTNHDVRGLDKPVVVLYRMRAYQNTIEGRQQLHAHFSNMWSFLEDRVYTYKAPTFTQPQGPTGATMAHFNRFMSELKDEIGTLTYLQAIKHFGKYIPIIISTRNPVQLGTFTISRSTEDKAKDPLPQSAPVPIVHVMIDPLLKDVTPTARMQQQRIKEHFYGYNWQLAPMVLRFKYATRVEKAMPDIDKGEQHEFCSIIQLMRDEDTDYARILTHQDFTGATPMNLHERVCYVPRFHDETQGAEILGQHEAGKLSEFLESEEGAIVLLNANIIGLAVIKGYEARDDELYLEILLPTKTIVSEIMLLILTEHYAGGSL</sequence>
<dbReference type="KEGG" id="gla:GL50803_007663"/>
<gene>
    <name evidence="1" type="ORF">GL50803_007663</name>
</gene>
<dbReference type="HOGENOM" id="CLU_531517_0_0_1"/>
<dbReference type="GeneID" id="5699093"/>
<proteinExistence type="predicted"/>
<dbReference type="GO" id="GO:0000448">
    <property type="term" value="P:cleavage in ITS2 between 5.8S rRNA and LSU-rRNA of tricistronic rRNA transcript (SSU-rRNA, 5.8S rRNA, LSU-rRNA)"/>
    <property type="evidence" value="ECO:0000318"/>
    <property type="project" value="GO_Central"/>
</dbReference>
<dbReference type="AlphaFoldDB" id="A8BLY6"/>
<organism evidence="1 2">
    <name type="scientific">Giardia intestinalis (strain ATCC 50803 / WB clone C6)</name>
    <name type="common">Giardia lamblia</name>
    <dbReference type="NCBI Taxonomy" id="184922"/>
    <lineage>
        <taxon>Eukaryota</taxon>
        <taxon>Metamonada</taxon>
        <taxon>Diplomonadida</taxon>
        <taxon>Hexamitidae</taxon>
        <taxon>Giardiinae</taxon>
        <taxon>Giardia</taxon>
    </lineage>
</organism>
<evidence type="ECO:0000313" key="1">
    <source>
        <dbReference type="EMBL" id="KAE8302263.1"/>
    </source>
</evidence>
<dbReference type="EMBL" id="AACB03000004">
    <property type="protein sequence ID" value="KAE8302263.1"/>
    <property type="molecule type" value="Genomic_DNA"/>
</dbReference>
<dbReference type="GO" id="GO:0051731">
    <property type="term" value="F:polynucleotide 5'-hydroxyl-kinase activity"/>
    <property type="evidence" value="ECO:0000318"/>
    <property type="project" value="GO_Central"/>
</dbReference>
<dbReference type="SUPFAM" id="SSF52540">
    <property type="entry name" value="P-loop containing nucleoside triphosphate hydrolases"/>
    <property type="match status" value="1"/>
</dbReference>
<dbReference type="InterPro" id="IPR027417">
    <property type="entry name" value="P-loop_NTPase"/>
</dbReference>
<dbReference type="RefSeq" id="XP_001706206.1">
    <property type="nucleotide sequence ID" value="XM_001706154.1"/>
</dbReference>
<keyword evidence="2" id="KW-1185">Reference proteome</keyword>